<dbReference type="PANTHER" id="PTHR37422:SF23">
    <property type="entry name" value="TEICHURONIC ACID BIOSYNTHESIS PROTEIN TUAE"/>
    <property type="match status" value="1"/>
</dbReference>
<evidence type="ECO:0000259" key="6">
    <source>
        <dbReference type="Pfam" id="PF04932"/>
    </source>
</evidence>
<feature type="transmembrane region" description="Helical" evidence="5">
    <location>
        <begin position="204"/>
        <end position="237"/>
    </location>
</feature>
<dbReference type="RefSeq" id="WP_289414367.1">
    <property type="nucleotide sequence ID" value="NZ_JAQIBD010000004.1"/>
</dbReference>
<feature type="transmembrane region" description="Helical" evidence="5">
    <location>
        <begin position="115"/>
        <end position="132"/>
    </location>
</feature>
<keyword evidence="3 5" id="KW-1133">Transmembrane helix</keyword>
<feature type="transmembrane region" description="Helical" evidence="5">
    <location>
        <begin position="377"/>
        <end position="398"/>
    </location>
</feature>
<feature type="transmembrane region" description="Helical" evidence="5">
    <location>
        <begin position="6"/>
        <end position="23"/>
    </location>
</feature>
<dbReference type="GO" id="GO:0016874">
    <property type="term" value="F:ligase activity"/>
    <property type="evidence" value="ECO:0007669"/>
    <property type="project" value="UniProtKB-KW"/>
</dbReference>
<dbReference type="Proteomes" id="UP001169069">
    <property type="component" value="Unassembled WGS sequence"/>
</dbReference>
<keyword evidence="8" id="KW-1185">Reference proteome</keyword>
<dbReference type="Pfam" id="PF04932">
    <property type="entry name" value="Wzy_C"/>
    <property type="match status" value="1"/>
</dbReference>
<dbReference type="InterPro" id="IPR051533">
    <property type="entry name" value="WaaL-like"/>
</dbReference>
<feature type="transmembrane region" description="Helical" evidence="5">
    <location>
        <begin position="347"/>
        <end position="365"/>
    </location>
</feature>
<feature type="domain" description="O-antigen ligase-related" evidence="6">
    <location>
        <begin position="210"/>
        <end position="356"/>
    </location>
</feature>
<sequence>MFAAINLLVFVFLTGYAFLLLISKPSYVKLSKTERVLLTGREKFLLLTLVTGMVMVGSFSSLRLMIWLSFMMFAFVIYRKSPHFNSLTIIYIIFLIWLGITMVWSPDLLYGIRVYLKYLYPFIVLLFAATFVHSKDFIFVAMRWMLAAAFITSVFLGGFMTHIIGFWYFYIGNLFWPISTLADYLAVMAAVSFVMWWRTGEKKYLFLIGWFIISSLLQGVRTGILSIGVMLMVASYLRYKIASFPYLIGAVAIGITMILFVPQLKEKMFFDPEKVQTIDDITGAFEENNLNTNLRTYMWEDLMHRFHDEHEWLGSGLGSVQHYMYENFVFGGLHVPHSDYVQMMCDSGNVGLILYLFFPLMMYFYTIRYVHKKPASALNASAILAFLAYAAVLPAMAFDNIVNYSFASHSYPFIFAGIFLAYRRIEKRQQRIQGV</sequence>
<comment type="caution">
    <text evidence="7">The sequence shown here is derived from an EMBL/GenBank/DDBJ whole genome shotgun (WGS) entry which is preliminary data.</text>
</comment>
<dbReference type="InterPro" id="IPR007016">
    <property type="entry name" value="O-antigen_ligase-rel_domated"/>
</dbReference>
<feature type="transmembrane region" description="Helical" evidence="5">
    <location>
        <begin position="83"/>
        <end position="103"/>
    </location>
</feature>
<proteinExistence type="predicted"/>
<protein>
    <submittedName>
        <fullName evidence="7">O-antigen ligase family protein</fullName>
    </submittedName>
</protein>
<keyword evidence="7" id="KW-0436">Ligase</keyword>
<keyword evidence="4 5" id="KW-0472">Membrane</keyword>
<dbReference type="EMBL" id="JAQIBD010000004">
    <property type="protein sequence ID" value="MDM5272547.1"/>
    <property type="molecule type" value="Genomic_DNA"/>
</dbReference>
<feature type="transmembrane region" description="Helical" evidence="5">
    <location>
        <begin position="244"/>
        <end position="264"/>
    </location>
</feature>
<feature type="transmembrane region" description="Helical" evidence="5">
    <location>
        <begin position="181"/>
        <end position="198"/>
    </location>
</feature>
<evidence type="ECO:0000313" key="8">
    <source>
        <dbReference type="Proteomes" id="UP001169069"/>
    </source>
</evidence>
<evidence type="ECO:0000256" key="2">
    <source>
        <dbReference type="ARBA" id="ARBA00022692"/>
    </source>
</evidence>
<reference evidence="7" key="1">
    <citation type="submission" date="2023-01" db="EMBL/GenBank/DDBJ databases">
        <title>Sulfurovum sp. zt1-1 genome assembly.</title>
        <authorList>
            <person name="Wang J."/>
        </authorList>
    </citation>
    <scope>NUCLEOTIDE SEQUENCE</scope>
    <source>
        <strain evidence="7">Zt1-1</strain>
    </source>
</reference>
<evidence type="ECO:0000256" key="3">
    <source>
        <dbReference type="ARBA" id="ARBA00022989"/>
    </source>
</evidence>
<organism evidence="7 8">
    <name type="scientific">Sulfurovum zhangzhouensis</name>
    <dbReference type="NCBI Taxonomy" id="3019067"/>
    <lineage>
        <taxon>Bacteria</taxon>
        <taxon>Pseudomonadati</taxon>
        <taxon>Campylobacterota</taxon>
        <taxon>Epsilonproteobacteria</taxon>
        <taxon>Campylobacterales</taxon>
        <taxon>Sulfurovaceae</taxon>
        <taxon>Sulfurovum</taxon>
    </lineage>
</organism>
<evidence type="ECO:0000256" key="5">
    <source>
        <dbReference type="SAM" id="Phobius"/>
    </source>
</evidence>
<feature type="transmembrane region" description="Helical" evidence="5">
    <location>
        <begin position="404"/>
        <end position="422"/>
    </location>
</feature>
<feature type="transmembrane region" description="Helical" evidence="5">
    <location>
        <begin position="144"/>
        <end position="169"/>
    </location>
</feature>
<dbReference type="PANTHER" id="PTHR37422">
    <property type="entry name" value="TEICHURONIC ACID BIOSYNTHESIS PROTEIN TUAE"/>
    <property type="match status" value="1"/>
</dbReference>
<evidence type="ECO:0000256" key="4">
    <source>
        <dbReference type="ARBA" id="ARBA00023136"/>
    </source>
</evidence>
<name>A0ABT7R0E3_9BACT</name>
<accession>A0ABT7R0E3</accession>
<gene>
    <name evidence="7" type="ORF">PGH07_10200</name>
</gene>
<feature type="transmembrane region" description="Helical" evidence="5">
    <location>
        <begin position="44"/>
        <end position="77"/>
    </location>
</feature>
<keyword evidence="2 5" id="KW-0812">Transmembrane</keyword>
<comment type="subcellular location">
    <subcellularLocation>
        <location evidence="1">Membrane</location>
        <topology evidence="1">Multi-pass membrane protein</topology>
    </subcellularLocation>
</comment>
<evidence type="ECO:0000256" key="1">
    <source>
        <dbReference type="ARBA" id="ARBA00004141"/>
    </source>
</evidence>
<evidence type="ECO:0000313" key="7">
    <source>
        <dbReference type="EMBL" id="MDM5272547.1"/>
    </source>
</evidence>